<proteinExistence type="predicted"/>
<dbReference type="EMBL" id="JAUDUY010000003">
    <property type="protein sequence ID" value="MDM9631453.1"/>
    <property type="molecule type" value="Genomic_DNA"/>
</dbReference>
<evidence type="ECO:0000256" key="1">
    <source>
        <dbReference type="SAM" id="Phobius"/>
    </source>
</evidence>
<evidence type="ECO:0008006" key="4">
    <source>
        <dbReference type="Google" id="ProtNLM"/>
    </source>
</evidence>
<evidence type="ECO:0000313" key="3">
    <source>
        <dbReference type="Proteomes" id="UP001174839"/>
    </source>
</evidence>
<gene>
    <name evidence="2" type="ORF">QU605_08220</name>
</gene>
<keyword evidence="1" id="KW-1133">Transmembrane helix</keyword>
<keyword evidence="3" id="KW-1185">Reference proteome</keyword>
<accession>A0ABT7WEX2</accession>
<organism evidence="2 3">
    <name type="scientific">Robiginitalea aurantiaca</name>
    <dbReference type="NCBI Taxonomy" id="3056915"/>
    <lineage>
        <taxon>Bacteria</taxon>
        <taxon>Pseudomonadati</taxon>
        <taxon>Bacteroidota</taxon>
        <taxon>Flavobacteriia</taxon>
        <taxon>Flavobacteriales</taxon>
        <taxon>Flavobacteriaceae</taxon>
        <taxon>Robiginitalea</taxon>
    </lineage>
</organism>
<reference evidence="2" key="1">
    <citation type="submission" date="2023-06" db="EMBL/GenBank/DDBJ databases">
        <title>Robiginitalea aurantiacus sp. nov. and Algoriphagus sediminis sp. nov., isolated from coastal sediment.</title>
        <authorList>
            <person name="Zhou Z.Y."/>
            <person name="An J."/>
            <person name="Jia Y.W."/>
            <person name="Du Z.J."/>
        </authorList>
    </citation>
    <scope>NUCLEOTIDE SEQUENCE</scope>
    <source>
        <strain evidence="2">M39</strain>
    </source>
</reference>
<keyword evidence="1" id="KW-0472">Membrane</keyword>
<feature type="transmembrane region" description="Helical" evidence="1">
    <location>
        <begin position="29"/>
        <end position="50"/>
    </location>
</feature>
<keyword evidence="1" id="KW-0812">Transmembrane</keyword>
<name>A0ABT7WEX2_9FLAO</name>
<protein>
    <recommendedName>
        <fullName evidence="4">ABC transporter permease</fullName>
    </recommendedName>
</protein>
<dbReference type="Pfam" id="PF20532">
    <property type="entry name" value="DUF6747"/>
    <property type="match status" value="1"/>
</dbReference>
<comment type="caution">
    <text evidence="2">The sequence shown here is derived from an EMBL/GenBank/DDBJ whole genome shotgun (WGS) entry which is preliminary data.</text>
</comment>
<dbReference type="RefSeq" id="WP_289724808.1">
    <property type="nucleotide sequence ID" value="NZ_JAUDUY010000003.1"/>
</dbReference>
<evidence type="ECO:0000313" key="2">
    <source>
        <dbReference type="EMBL" id="MDM9631453.1"/>
    </source>
</evidence>
<dbReference type="InterPro" id="IPR046635">
    <property type="entry name" value="DUF6747"/>
</dbReference>
<sequence>MKTTLLLRDLYFEAFRELGNFIIRNSFKAFAWFSFAMIATVVYAFVFRLATGYAFV</sequence>
<dbReference type="Proteomes" id="UP001174839">
    <property type="component" value="Unassembled WGS sequence"/>
</dbReference>